<dbReference type="PANTHER" id="PTHR43471">
    <property type="entry name" value="ABC TRANSPORTER PERMEASE"/>
    <property type="match status" value="1"/>
</dbReference>
<dbReference type="PANTHER" id="PTHR43471:SF3">
    <property type="entry name" value="ABC TRANSPORTER PERMEASE PROTEIN NATB"/>
    <property type="match status" value="1"/>
</dbReference>
<dbReference type="Gene3D" id="2.130.10.10">
    <property type="entry name" value="YVTN repeat-like/Quinoprotein amine dehydrogenase"/>
    <property type="match status" value="1"/>
</dbReference>
<proteinExistence type="predicted"/>
<evidence type="ECO:0000259" key="7">
    <source>
        <dbReference type="Pfam" id="PF12698"/>
    </source>
</evidence>
<evidence type="ECO:0000259" key="6">
    <source>
        <dbReference type="Pfam" id="PF02517"/>
    </source>
</evidence>
<feature type="domain" description="ABC-2 type transporter transmembrane" evidence="7">
    <location>
        <begin position="25"/>
        <end position="261"/>
    </location>
</feature>
<organism evidence="8 9">
    <name type="scientific">Uabimicrobium amorphum</name>
    <dbReference type="NCBI Taxonomy" id="2596890"/>
    <lineage>
        <taxon>Bacteria</taxon>
        <taxon>Pseudomonadati</taxon>
        <taxon>Planctomycetota</taxon>
        <taxon>Candidatus Uabimicrobiia</taxon>
        <taxon>Candidatus Uabimicrobiales</taxon>
        <taxon>Candidatus Uabimicrobiaceae</taxon>
        <taxon>Candidatus Uabimicrobium</taxon>
    </lineage>
</organism>
<dbReference type="Proteomes" id="UP000326354">
    <property type="component" value="Chromosome"/>
</dbReference>
<keyword evidence="9" id="KW-1185">Reference proteome</keyword>
<dbReference type="GO" id="GO:0016020">
    <property type="term" value="C:membrane"/>
    <property type="evidence" value="ECO:0007669"/>
    <property type="project" value="UniProtKB-SubCell"/>
</dbReference>
<dbReference type="AlphaFoldDB" id="A0A5S9IR61"/>
<feature type="transmembrane region" description="Helical" evidence="5">
    <location>
        <begin position="581"/>
        <end position="607"/>
    </location>
</feature>
<evidence type="ECO:0000313" key="9">
    <source>
        <dbReference type="Proteomes" id="UP000326354"/>
    </source>
</evidence>
<gene>
    <name evidence="8" type="ORF">UABAM_04447</name>
</gene>
<feature type="transmembrane region" description="Helical" evidence="5">
    <location>
        <begin position="667"/>
        <end position="690"/>
    </location>
</feature>
<keyword evidence="2 5" id="KW-0812">Transmembrane</keyword>
<evidence type="ECO:0000313" key="8">
    <source>
        <dbReference type="EMBL" id="BBM86061.1"/>
    </source>
</evidence>
<feature type="transmembrane region" description="Helical" evidence="5">
    <location>
        <begin position="936"/>
        <end position="959"/>
    </location>
</feature>
<dbReference type="Pfam" id="PF02517">
    <property type="entry name" value="Rce1-like"/>
    <property type="match status" value="1"/>
</dbReference>
<protein>
    <submittedName>
        <fullName evidence="8">ABC transporter permease</fullName>
    </submittedName>
</protein>
<feature type="domain" description="CAAX prenyl protease 2/Lysostaphin resistance protein A-like" evidence="6">
    <location>
        <begin position="829"/>
        <end position="915"/>
    </location>
</feature>
<dbReference type="InterPro" id="IPR013525">
    <property type="entry name" value="ABC2_TM"/>
</dbReference>
<keyword evidence="3 5" id="KW-1133">Transmembrane helix</keyword>
<dbReference type="Pfam" id="PF12698">
    <property type="entry name" value="ABC2_membrane_3"/>
    <property type="match status" value="1"/>
</dbReference>
<reference evidence="8 9" key="1">
    <citation type="submission" date="2019-08" db="EMBL/GenBank/DDBJ databases">
        <title>Complete genome sequence of Candidatus Uab amorphum.</title>
        <authorList>
            <person name="Shiratori T."/>
            <person name="Suzuki S."/>
            <person name="Kakizawa Y."/>
            <person name="Ishida K."/>
        </authorList>
    </citation>
    <scope>NUCLEOTIDE SEQUENCE [LARGE SCALE GENOMIC DNA]</scope>
    <source>
        <strain evidence="8 9">SRT547</strain>
    </source>
</reference>
<feature type="transmembrane region" description="Helical" evidence="5">
    <location>
        <begin position="829"/>
        <end position="848"/>
    </location>
</feature>
<name>A0A5S9IR61_UABAM</name>
<feature type="transmembrane region" description="Helical" evidence="5">
    <location>
        <begin position="860"/>
        <end position="876"/>
    </location>
</feature>
<comment type="subcellular location">
    <subcellularLocation>
        <location evidence="1">Membrane</location>
        <topology evidence="1">Multi-pass membrane protein</topology>
    </subcellularLocation>
</comment>
<dbReference type="InterPro" id="IPR036322">
    <property type="entry name" value="WD40_repeat_dom_sf"/>
</dbReference>
<dbReference type="InterPro" id="IPR003675">
    <property type="entry name" value="Rce1/LyrA-like_dom"/>
</dbReference>
<feature type="transmembrane region" description="Helical" evidence="5">
    <location>
        <begin position="743"/>
        <end position="765"/>
    </location>
</feature>
<feature type="transmembrane region" description="Helical" evidence="5">
    <location>
        <begin position="786"/>
        <end position="809"/>
    </location>
</feature>
<feature type="transmembrane region" description="Helical" evidence="5">
    <location>
        <begin position="188"/>
        <end position="206"/>
    </location>
</feature>
<evidence type="ECO:0000256" key="5">
    <source>
        <dbReference type="SAM" id="Phobius"/>
    </source>
</evidence>
<feature type="transmembrane region" description="Helical" evidence="5">
    <location>
        <begin position="28"/>
        <end position="51"/>
    </location>
</feature>
<dbReference type="GO" id="GO:0140359">
    <property type="term" value="F:ABC-type transporter activity"/>
    <property type="evidence" value="ECO:0007669"/>
    <property type="project" value="InterPro"/>
</dbReference>
<evidence type="ECO:0000256" key="4">
    <source>
        <dbReference type="ARBA" id="ARBA00023136"/>
    </source>
</evidence>
<dbReference type="GO" id="GO:0004175">
    <property type="term" value="F:endopeptidase activity"/>
    <property type="evidence" value="ECO:0007669"/>
    <property type="project" value="UniProtKB-ARBA"/>
</dbReference>
<dbReference type="KEGG" id="uam:UABAM_04447"/>
<accession>A0A5S9IR61</accession>
<keyword evidence="4 5" id="KW-0472">Membrane</keyword>
<feature type="transmembrane region" description="Helical" evidence="5">
    <location>
        <begin position="711"/>
        <end position="731"/>
    </location>
</feature>
<feature type="transmembrane region" description="Helical" evidence="5">
    <location>
        <begin position="613"/>
        <end position="633"/>
    </location>
</feature>
<dbReference type="SUPFAM" id="SSF50978">
    <property type="entry name" value="WD40 repeat-like"/>
    <property type="match status" value="1"/>
</dbReference>
<dbReference type="GO" id="GO:0080120">
    <property type="term" value="P:CAAX-box protein maturation"/>
    <property type="evidence" value="ECO:0007669"/>
    <property type="project" value="UniProtKB-ARBA"/>
</dbReference>
<evidence type="ECO:0000256" key="3">
    <source>
        <dbReference type="ARBA" id="ARBA00022989"/>
    </source>
</evidence>
<sequence>MQWLNKLDNILNIWGKEIKETLRDKRTLFIMTLLPILLYPSLMLGMTQLIVYQLDKIDKEDVTIAIEGSSQKINELLQGKSFKIVETKSAWDEVYLEKAVLGLKIPENFDKDISDLNAVPRILVYYSGANDKARLLLKKVRDSLNVLLRKTQRKALQNSPPGLVKPFTIALKNTAGAKKQGAFEFGRLLALLVVLMAITFPLYPAIDMGAGEKERGTMETLLVAPATRFEIVVGKYLAIFSIAIFGSLLNLASMGITFGYFTKQSNALLEATRTQEYQSVDDFKITQLATNDDIPHIREEGKISHAKLYNENVAFTINNNKQQISLWHIKAEKIMYRSPWTFANVTKISTMGNSWIASTQNRLIHIFISSQGIGLRTLWQNEHIIENFIVDSSTQKVIAELKVEEEKRRFVILDTKTWQVEQNFDGYGNIVDGNINYIIFRNENLQLLDTQSGEITALPGYKALLFNKNRIVFFTESTLGIYDTRAKAIIREIPINLYTQLPITAVTHSNNNLVLGTQDGVVQLWSYKKNSFSFVAYLGAHEGPITHIDIFDNYYLSLDETGTLMNWSTSPPLKFDISNSVLVGMFILLIPLVGMFSALCLGLSIFARSYKEGQHYLTPMVIVVMPLVMVAFLPNMHLTTRLCFVPVSNIVLLYKEMFLGNATFTQILLVFFSTALYALLALIWAIRLFSREEVIFRQVEGIKWDFWRKNSTVIFTTNQAFIFFALTTILFHFMGPKLSNNILFGQALSMVLFLVAVPVIVTKVFHYDLRKTFAIGEKFPVTKIPVIIALSISGLIFALTVKSIQDFILPIHNEQLVKMLQTLLQGYPLWIMIIVFAVLPGICEELFFRGLLLSSFRKKMSPLAAVVWTALLFAVMHMDISRLSFTFVMGIFLGIVLLRTENILVPIVIHILCNSTTLTIGYYAQENSLDNYLYYLTAYPWISIPGSLIVSGFIIKYCFQALGHRHE</sequence>
<evidence type="ECO:0000256" key="2">
    <source>
        <dbReference type="ARBA" id="ARBA00022692"/>
    </source>
</evidence>
<dbReference type="RefSeq" id="WP_173013483.1">
    <property type="nucleotide sequence ID" value="NZ_AP019860.1"/>
</dbReference>
<dbReference type="EMBL" id="AP019860">
    <property type="protein sequence ID" value="BBM86061.1"/>
    <property type="molecule type" value="Genomic_DNA"/>
</dbReference>
<dbReference type="InterPro" id="IPR015943">
    <property type="entry name" value="WD40/YVTN_repeat-like_dom_sf"/>
</dbReference>
<evidence type="ECO:0000256" key="1">
    <source>
        <dbReference type="ARBA" id="ARBA00004141"/>
    </source>
</evidence>
<feature type="transmembrane region" description="Helical" evidence="5">
    <location>
        <begin position="236"/>
        <end position="261"/>
    </location>
</feature>